<accession>A0AA38WKB1</accession>
<proteinExistence type="predicted"/>
<dbReference type="AlphaFoldDB" id="A0AA38WKB1"/>
<keyword evidence="2" id="KW-1185">Reference proteome</keyword>
<organism evidence="1 2">
    <name type="scientific">Centaurea solstitialis</name>
    <name type="common">yellow star-thistle</name>
    <dbReference type="NCBI Taxonomy" id="347529"/>
    <lineage>
        <taxon>Eukaryota</taxon>
        <taxon>Viridiplantae</taxon>
        <taxon>Streptophyta</taxon>
        <taxon>Embryophyta</taxon>
        <taxon>Tracheophyta</taxon>
        <taxon>Spermatophyta</taxon>
        <taxon>Magnoliopsida</taxon>
        <taxon>eudicotyledons</taxon>
        <taxon>Gunneridae</taxon>
        <taxon>Pentapetalae</taxon>
        <taxon>asterids</taxon>
        <taxon>campanulids</taxon>
        <taxon>Asterales</taxon>
        <taxon>Asteraceae</taxon>
        <taxon>Carduoideae</taxon>
        <taxon>Cardueae</taxon>
        <taxon>Centaureinae</taxon>
        <taxon>Centaurea</taxon>
    </lineage>
</organism>
<reference evidence="1" key="1">
    <citation type="submission" date="2023-03" db="EMBL/GenBank/DDBJ databases">
        <title>Chromosome-scale reference genome and RAD-based genetic map of yellow starthistle (Centaurea solstitialis) reveal putative structural variation and QTLs associated with invader traits.</title>
        <authorList>
            <person name="Reatini B."/>
            <person name="Cang F.A."/>
            <person name="Jiang Q."/>
            <person name="Mckibben M.T.W."/>
            <person name="Barker M.S."/>
            <person name="Rieseberg L.H."/>
            <person name="Dlugosch K.M."/>
        </authorList>
    </citation>
    <scope>NUCLEOTIDE SEQUENCE</scope>
    <source>
        <strain evidence="1">CAN-66</strain>
        <tissue evidence="1">Leaf</tissue>
    </source>
</reference>
<evidence type="ECO:0000313" key="1">
    <source>
        <dbReference type="EMBL" id="KAJ9552949.1"/>
    </source>
</evidence>
<sequence>MRLIHLALTKTLFTIDVEDPNVCKVIDICMAKAWRGFRGKLHGYFKKIGGQEDLNKAKTTRPSDPDCQVSQEDWEYLCDMWFDPKYKT</sequence>
<dbReference type="EMBL" id="JARYMX010000004">
    <property type="protein sequence ID" value="KAJ9552949.1"/>
    <property type="molecule type" value="Genomic_DNA"/>
</dbReference>
<comment type="caution">
    <text evidence="1">The sequence shown here is derived from an EMBL/GenBank/DDBJ whole genome shotgun (WGS) entry which is preliminary data.</text>
</comment>
<name>A0AA38WKB1_9ASTR</name>
<evidence type="ECO:0000313" key="2">
    <source>
        <dbReference type="Proteomes" id="UP001172457"/>
    </source>
</evidence>
<dbReference type="Proteomes" id="UP001172457">
    <property type="component" value="Chromosome 4"/>
</dbReference>
<gene>
    <name evidence="1" type="ORF">OSB04_016994</name>
</gene>
<protein>
    <submittedName>
        <fullName evidence="1">Uncharacterized protein</fullName>
    </submittedName>
</protein>